<dbReference type="PANTHER" id="PTHR35789">
    <property type="entry name" value="SPORE GERMINATION PROTEIN B3"/>
    <property type="match status" value="1"/>
</dbReference>
<name>A0A5S5BY85_9BACL</name>
<comment type="subcellular location">
    <subcellularLocation>
        <location evidence="1">Membrane</location>
        <topology evidence="1">Lipid-anchor</topology>
    </subcellularLocation>
</comment>
<dbReference type="Proteomes" id="UP000323257">
    <property type="component" value="Unassembled WGS sequence"/>
</dbReference>
<dbReference type="InterPro" id="IPR046953">
    <property type="entry name" value="Spore_GerAC-like_C"/>
</dbReference>
<comment type="similarity">
    <text evidence="2">Belongs to the GerABKC lipoprotein family.</text>
</comment>
<dbReference type="PROSITE" id="PS51257">
    <property type="entry name" value="PROKAR_LIPOPROTEIN"/>
    <property type="match status" value="1"/>
</dbReference>
<evidence type="ECO:0000313" key="10">
    <source>
        <dbReference type="EMBL" id="TYP71909.1"/>
    </source>
</evidence>
<dbReference type="PANTHER" id="PTHR35789:SF1">
    <property type="entry name" value="SPORE GERMINATION PROTEIN B3"/>
    <property type="match status" value="1"/>
</dbReference>
<dbReference type="NCBIfam" id="TIGR02887">
    <property type="entry name" value="spore_ger_x_C"/>
    <property type="match status" value="1"/>
</dbReference>
<gene>
    <name evidence="10" type="ORF">BCM02_109188</name>
</gene>
<feature type="domain" description="Spore germination protein N-terminal" evidence="9">
    <location>
        <begin position="28"/>
        <end position="203"/>
    </location>
</feature>
<keyword evidence="3" id="KW-0309">Germination</keyword>
<evidence type="ECO:0000256" key="4">
    <source>
        <dbReference type="ARBA" id="ARBA00022729"/>
    </source>
</evidence>
<keyword evidence="4" id="KW-0732">Signal</keyword>
<keyword evidence="6" id="KW-0564">Palmitate</keyword>
<dbReference type="AlphaFoldDB" id="A0A5S5BY85"/>
<dbReference type="InterPro" id="IPR038501">
    <property type="entry name" value="Spore_GerAC_C_sf"/>
</dbReference>
<dbReference type="Pfam" id="PF05504">
    <property type="entry name" value="Spore_GerAC"/>
    <property type="match status" value="1"/>
</dbReference>
<keyword evidence="7" id="KW-0449">Lipoprotein</keyword>
<organism evidence="10 11">
    <name type="scientific">Paenibacillus methanolicus</name>
    <dbReference type="NCBI Taxonomy" id="582686"/>
    <lineage>
        <taxon>Bacteria</taxon>
        <taxon>Bacillati</taxon>
        <taxon>Bacillota</taxon>
        <taxon>Bacilli</taxon>
        <taxon>Bacillales</taxon>
        <taxon>Paenibacillaceae</taxon>
        <taxon>Paenibacillus</taxon>
    </lineage>
</organism>
<feature type="domain" description="Spore germination GerAC-like C-terminal" evidence="8">
    <location>
        <begin position="218"/>
        <end position="382"/>
    </location>
</feature>
<keyword evidence="11" id="KW-1185">Reference proteome</keyword>
<sequence length="396" mass="44902">MFAWRRYSTIFRYGWIILPSLLLSGCWDRIEVNDVAVITAAGIDASDDNLVELSVQIFAPKEQGNQQVAGQAGNGASGSSAIVQSAKGKTVPEAFFRLQGQMTRQMFWGQCNVFIMSETVAKEGIRGNLDYLLRQIYVRGNSHLFISHGKAKSMLQQSASMERNSAELLNKLSENGNILKMAIGRINNRMISDVRDSTVPWIRTLPMSKGKLVQSAVGAAIFKKDKMVGHIDEKQTEGLLWMKNEMKEALLNVKLPESDGLITVRLYKMKTNLIPRIKGNEWSMTIKGFAEDDIVMNATNLQMGNPVYVKELEKEVEQQLIRTLDRLLQQVQHKMNADVLDFGETFHRKYPKQWQKAKDRWHDIYPTVKVDYDLKVVVRRPGKLISPAGLIEQEVK</sequence>
<evidence type="ECO:0000256" key="1">
    <source>
        <dbReference type="ARBA" id="ARBA00004635"/>
    </source>
</evidence>
<proteinExistence type="inferred from homology"/>
<accession>A0A5S5BY85</accession>
<protein>
    <submittedName>
        <fullName evidence="10">Spore germination protein KC</fullName>
    </submittedName>
</protein>
<reference evidence="10 11" key="1">
    <citation type="submission" date="2019-07" db="EMBL/GenBank/DDBJ databases">
        <title>Genomic Encyclopedia of Type Strains, Phase III (KMG-III): the genomes of soil and plant-associated and newly described type strains.</title>
        <authorList>
            <person name="Whitman W."/>
        </authorList>
    </citation>
    <scope>NUCLEOTIDE SEQUENCE [LARGE SCALE GENOMIC DNA]</scope>
    <source>
        <strain evidence="10 11">BL24</strain>
    </source>
</reference>
<dbReference type="Gene3D" id="3.30.300.210">
    <property type="entry name" value="Nutrient germinant receptor protein C, domain 3"/>
    <property type="match status" value="1"/>
</dbReference>
<dbReference type="GO" id="GO:0009847">
    <property type="term" value="P:spore germination"/>
    <property type="evidence" value="ECO:0007669"/>
    <property type="project" value="InterPro"/>
</dbReference>
<keyword evidence="5" id="KW-0472">Membrane</keyword>
<evidence type="ECO:0000259" key="8">
    <source>
        <dbReference type="Pfam" id="PF05504"/>
    </source>
</evidence>
<dbReference type="Gene3D" id="6.20.190.10">
    <property type="entry name" value="Nutrient germinant receptor protein C, domain 1"/>
    <property type="match status" value="1"/>
</dbReference>
<evidence type="ECO:0000259" key="9">
    <source>
        <dbReference type="Pfam" id="PF25198"/>
    </source>
</evidence>
<dbReference type="EMBL" id="VNHS01000009">
    <property type="protein sequence ID" value="TYP71909.1"/>
    <property type="molecule type" value="Genomic_DNA"/>
</dbReference>
<evidence type="ECO:0000256" key="6">
    <source>
        <dbReference type="ARBA" id="ARBA00023139"/>
    </source>
</evidence>
<dbReference type="GO" id="GO:0016020">
    <property type="term" value="C:membrane"/>
    <property type="evidence" value="ECO:0007669"/>
    <property type="project" value="UniProtKB-SubCell"/>
</dbReference>
<evidence type="ECO:0000256" key="2">
    <source>
        <dbReference type="ARBA" id="ARBA00007886"/>
    </source>
</evidence>
<dbReference type="Pfam" id="PF25198">
    <property type="entry name" value="Spore_GerAC_N"/>
    <property type="match status" value="1"/>
</dbReference>
<comment type="caution">
    <text evidence="10">The sequence shown here is derived from an EMBL/GenBank/DDBJ whole genome shotgun (WGS) entry which is preliminary data.</text>
</comment>
<dbReference type="InterPro" id="IPR008844">
    <property type="entry name" value="Spore_GerAC-like"/>
</dbReference>
<dbReference type="RefSeq" id="WP_148931524.1">
    <property type="nucleotide sequence ID" value="NZ_VNHS01000009.1"/>
</dbReference>
<dbReference type="InterPro" id="IPR057336">
    <property type="entry name" value="GerAC_N"/>
</dbReference>
<evidence type="ECO:0000313" key="11">
    <source>
        <dbReference type="Proteomes" id="UP000323257"/>
    </source>
</evidence>
<evidence type="ECO:0000256" key="7">
    <source>
        <dbReference type="ARBA" id="ARBA00023288"/>
    </source>
</evidence>
<evidence type="ECO:0000256" key="3">
    <source>
        <dbReference type="ARBA" id="ARBA00022544"/>
    </source>
</evidence>
<evidence type="ECO:0000256" key="5">
    <source>
        <dbReference type="ARBA" id="ARBA00023136"/>
    </source>
</evidence>
<dbReference type="OrthoDB" id="9816067at2"/>